<evidence type="ECO:0000256" key="4">
    <source>
        <dbReference type="ARBA" id="ARBA00022741"/>
    </source>
</evidence>
<dbReference type="EMBL" id="JBBWRZ010000013">
    <property type="protein sequence ID" value="KAK8223638.1"/>
    <property type="molecule type" value="Genomic_DNA"/>
</dbReference>
<dbReference type="InterPro" id="IPR011009">
    <property type="entry name" value="Kinase-like_dom_sf"/>
</dbReference>
<evidence type="ECO:0000313" key="13">
    <source>
        <dbReference type="Proteomes" id="UP001492380"/>
    </source>
</evidence>
<evidence type="ECO:0000256" key="8">
    <source>
        <dbReference type="ARBA" id="ARBA00048679"/>
    </source>
</evidence>
<keyword evidence="6 9" id="KW-0067">ATP-binding</keyword>
<dbReference type="PROSITE" id="PS00107">
    <property type="entry name" value="PROTEIN_KINASE_ATP"/>
    <property type="match status" value="1"/>
</dbReference>
<keyword evidence="2 10" id="KW-0723">Serine/threonine-protein kinase</keyword>
<dbReference type="InterPro" id="IPR017441">
    <property type="entry name" value="Protein_kinase_ATP_BS"/>
</dbReference>
<sequence>MAFPKPFLHRTIRKFASRAWKPLVFPSTGFARIRPEQRVDEETIPQYVASDYYPVRVGDVFQDRYQVVGKLGYGTTSTVWLARDLSACRHVALKVFLHSEAMWNKVDAELNIYKRVARAPDDCIGRFFIRPLLDDFNIDGPMGRHQCLVHQPLWKSVHDLRHCNPVRRLPEVMMANLLLRIFLALDFLHTECHVAHTDIKEHNMLIGADSSIFHSFEEEELAQPCPRKEVDGRTIYEYRELNNFPKEYGQPALCDLGSAVALDDGVEHREDIQPNIYRAPEVILGVPWSYSVDVWNVGEQALADEACALQIWDAFEGESLFSGRDPEHKKYRGRAHLAEMMALLGPPPASLLARANHRAKFFDEAGNFHAGIPLPESKPLEQRETTLAGDGKTEDRELFLRFMRKMLQWEPEKRSSARELVEDEWIVKNTMDE</sequence>
<dbReference type="PROSITE" id="PS00108">
    <property type="entry name" value="PROTEIN_KINASE_ST"/>
    <property type="match status" value="1"/>
</dbReference>
<comment type="catalytic activity">
    <reaction evidence="8">
        <text>L-seryl-[protein] + ATP = O-phospho-L-seryl-[protein] + ADP + H(+)</text>
        <dbReference type="Rhea" id="RHEA:17989"/>
        <dbReference type="Rhea" id="RHEA-COMP:9863"/>
        <dbReference type="Rhea" id="RHEA-COMP:11604"/>
        <dbReference type="ChEBI" id="CHEBI:15378"/>
        <dbReference type="ChEBI" id="CHEBI:29999"/>
        <dbReference type="ChEBI" id="CHEBI:30616"/>
        <dbReference type="ChEBI" id="CHEBI:83421"/>
        <dbReference type="ChEBI" id="CHEBI:456216"/>
        <dbReference type="EC" id="2.7.11.1"/>
    </reaction>
</comment>
<evidence type="ECO:0000259" key="11">
    <source>
        <dbReference type="PROSITE" id="PS50011"/>
    </source>
</evidence>
<organism evidence="12 13">
    <name type="scientific">Phyllosticta capitalensis</name>
    <dbReference type="NCBI Taxonomy" id="121624"/>
    <lineage>
        <taxon>Eukaryota</taxon>
        <taxon>Fungi</taxon>
        <taxon>Dikarya</taxon>
        <taxon>Ascomycota</taxon>
        <taxon>Pezizomycotina</taxon>
        <taxon>Dothideomycetes</taxon>
        <taxon>Dothideomycetes incertae sedis</taxon>
        <taxon>Botryosphaeriales</taxon>
        <taxon>Phyllostictaceae</taxon>
        <taxon>Phyllosticta</taxon>
    </lineage>
</organism>
<evidence type="ECO:0000256" key="6">
    <source>
        <dbReference type="ARBA" id="ARBA00022840"/>
    </source>
</evidence>
<dbReference type="PROSITE" id="PS50011">
    <property type="entry name" value="PROTEIN_KINASE_DOM"/>
    <property type="match status" value="1"/>
</dbReference>
<comment type="similarity">
    <text evidence="10">Belongs to the protein kinase superfamily.</text>
</comment>
<evidence type="ECO:0000256" key="1">
    <source>
        <dbReference type="ARBA" id="ARBA00012513"/>
    </source>
</evidence>
<name>A0ABR1Y9L0_9PEZI</name>
<evidence type="ECO:0000256" key="9">
    <source>
        <dbReference type="PROSITE-ProRule" id="PRU10141"/>
    </source>
</evidence>
<proteinExistence type="inferred from homology"/>
<feature type="domain" description="Protein kinase" evidence="11">
    <location>
        <begin position="65"/>
        <end position="426"/>
    </location>
</feature>
<dbReference type="SUPFAM" id="SSF56112">
    <property type="entry name" value="Protein kinase-like (PK-like)"/>
    <property type="match status" value="1"/>
</dbReference>
<keyword evidence="5" id="KW-0418">Kinase</keyword>
<evidence type="ECO:0000256" key="2">
    <source>
        <dbReference type="ARBA" id="ARBA00022527"/>
    </source>
</evidence>
<comment type="catalytic activity">
    <reaction evidence="7">
        <text>L-threonyl-[protein] + ATP = O-phospho-L-threonyl-[protein] + ADP + H(+)</text>
        <dbReference type="Rhea" id="RHEA:46608"/>
        <dbReference type="Rhea" id="RHEA-COMP:11060"/>
        <dbReference type="Rhea" id="RHEA-COMP:11605"/>
        <dbReference type="ChEBI" id="CHEBI:15378"/>
        <dbReference type="ChEBI" id="CHEBI:30013"/>
        <dbReference type="ChEBI" id="CHEBI:30616"/>
        <dbReference type="ChEBI" id="CHEBI:61977"/>
        <dbReference type="ChEBI" id="CHEBI:456216"/>
        <dbReference type="EC" id="2.7.11.1"/>
    </reaction>
</comment>
<dbReference type="InterPro" id="IPR051334">
    <property type="entry name" value="SRPK"/>
</dbReference>
<evidence type="ECO:0000256" key="3">
    <source>
        <dbReference type="ARBA" id="ARBA00022679"/>
    </source>
</evidence>
<dbReference type="Pfam" id="PF00069">
    <property type="entry name" value="Pkinase"/>
    <property type="match status" value="1"/>
</dbReference>
<comment type="caution">
    <text evidence="12">The sequence shown here is derived from an EMBL/GenBank/DDBJ whole genome shotgun (WGS) entry which is preliminary data.</text>
</comment>
<dbReference type="EC" id="2.7.11.1" evidence="1"/>
<evidence type="ECO:0000256" key="10">
    <source>
        <dbReference type="RuleBase" id="RU000304"/>
    </source>
</evidence>
<keyword evidence="3" id="KW-0808">Transferase</keyword>
<protein>
    <recommendedName>
        <fullName evidence="1">non-specific serine/threonine protein kinase</fullName>
        <ecNumber evidence="1">2.7.11.1</ecNumber>
    </recommendedName>
</protein>
<accession>A0ABR1Y9L0</accession>
<dbReference type="Proteomes" id="UP001492380">
    <property type="component" value="Unassembled WGS sequence"/>
</dbReference>
<keyword evidence="13" id="KW-1185">Reference proteome</keyword>
<evidence type="ECO:0000256" key="5">
    <source>
        <dbReference type="ARBA" id="ARBA00022777"/>
    </source>
</evidence>
<dbReference type="InterPro" id="IPR008271">
    <property type="entry name" value="Ser/Thr_kinase_AS"/>
</dbReference>
<feature type="binding site" evidence="9">
    <location>
        <position position="94"/>
    </location>
    <ligand>
        <name>ATP</name>
        <dbReference type="ChEBI" id="CHEBI:30616"/>
    </ligand>
</feature>
<gene>
    <name evidence="12" type="ORF">HDK90DRAFT_543802</name>
</gene>
<dbReference type="PANTHER" id="PTHR47634:SF9">
    <property type="entry name" value="PROTEIN KINASE DOMAIN-CONTAINING PROTEIN-RELATED"/>
    <property type="match status" value="1"/>
</dbReference>
<dbReference type="SMART" id="SM00220">
    <property type="entry name" value="S_TKc"/>
    <property type="match status" value="1"/>
</dbReference>
<dbReference type="Gene3D" id="3.30.200.20">
    <property type="entry name" value="Phosphorylase Kinase, domain 1"/>
    <property type="match status" value="1"/>
</dbReference>
<evidence type="ECO:0000256" key="7">
    <source>
        <dbReference type="ARBA" id="ARBA00047899"/>
    </source>
</evidence>
<dbReference type="Gene3D" id="1.10.510.10">
    <property type="entry name" value="Transferase(Phosphotransferase) domain 1"/>
    <property type="match status" value="1"/>
</dbReference>
<dbReference type="InterPro" id="IPR000719">
    <property type="entry name" value="Prot_kinase_dom"/>
</dbReference>
<dbReference type="PANTHER" id="PTHR47634">
    <property type="entry name" value="PROTEIN KINASE DOMAIN-CONTAINING PROTEIN-RELATED"/>
    <property type="match status" value="1"/>
</dbReference>
<evidence type="ECO:0000313" key="12">
    <source>
        <dbReference type="EMBL" id="KAK8223638.1"/>
    </source>
</evidence>
<keyword evidence="4 9" id="KW-0547">Nucleotide-binding</keyword>
<reference evidence="12 13" key="1">
    <citation type="submission" date="2024-04" db="EMBL/GenBank/DDBJ databases">
        <title>Phyllosticta paracitricarpa is synonymous to the EU quarantine fungus P. citricarpa based on phylogenomic analyses.</title>
        <authorList>
            <consortium name="Lawrence Berkeley National Laboratory"/>
            <person name="Van Ingen-Buijs V.A."/>
            <person name="Van Westerhoven A.C."/>
            <person name="Haridas S."/>
            <person name="Skiadas P."/>
            <person name="Martin F."/>
            <person name="Groenewald J.Z."/>
            <person name="Crous P.W."/>
            <person name="Seidl M.F."/>
        </authorList>
    </citation>
    <scope>NUCLEOTIDE SEQUENCE [LARGE SCALE GENOMIC DNA]</scope>
    <source>
        <strain evidence="12 13">CBS 123374</strain>
    </source>
</reference>